<accession>A0A3R9IMA2</accession>
<dbReference type="Proteomes" id="UP000272252">
    <property type="component" value="Unassembled WGS sequence"/>
</dbReference>
<comment type="caution">
    <text evidence="1">The sequence shown here is derived from an EMBL/GenBank/DDBJ whole genome shotgun (WGS) entry which is preliminary data.</text>
</comment>
<evidence type="ECO:0000313" key="1">
    <source>
        <dbReference type="EMBL" id="RSI66383.1"/>
    </source>
</evidence>
<reference evidence="1 2" key="1">
    <citation type="submission" date="2018-11" db="EMBL/GenBank/DDBJ databases">
        <title>Species Designations Belie Phenotypic and Genotypic Heterogeneity in Oral Streptococci.</title>
        <authorList>
            <person name="Velsko I."/>
        </authorList>
    </citation>
    <scope>NUCLEOTIDE SEQUENCE [LARGE SCALE GENOMIC DNA]</scope>
    <source>
        <strain evidence="1 2">BCC59</strain>
    </source>
</reference>
<proteinExistence type="predicted"/>
<dbReference type="EMBL" id="RJNK01000001">
    <property type="protein sequence ID" value="RSI66383.1"/>
    <property type="molecule type" value="Genomic_DNA"/>
</dbReference>
<organism evidence="1 2">
    <name type="scientific">Streptococcus oralis</name>
    <dbReference type="NCBI Taxonomy" id="1303"/>
    <lineage>
        <taxon>Bacteria</taxon>
        <taxon>Bacillati</taxon>
        <taxon>Bacillota</taxon>
        <taxon>Bacilli</taxon>
        <taxon>Lactobacillales</taxon>
        <taxon>Streptococcaceae</taxon>
        <taxon>Streptococcus</taxon>
    </lineage>
</organism>
<sequence length="63" mass="7400">MLECGELQLITREKCEKIQFKSEFTQSSVTYSNLNSRSSVEEVKSLFSTHTIIRRKQVKEFNL</sequence>
<gene>
    <name evidence="1" type="ORF">D8862_01295</name>
</gene>
<evidence type="ECO:0000313" key="2">
    <source>
        <dbReference type="Proteomes" id="UP000272252"/>
    </source>
</evidence>
<protein>
    <submittedName>
        <fullName evidence="1">Uncharacterized protein</fullName>
    </submittedName>
</protein>
<name>A0A3R9IMA2_STROR</name>
<dbReference type="AlphaFoldDB" id="A0A3R9IMA2"/>